<keyword evidence="4" id="KW-1185">Reference proteome</keyword>
<dbReference type="EMBL" id="FOYS01000005">
    <property type="protein sequence ID" value="SFR65615.1"/>
    <property type="molecule type" value="Genomic_DNA"/>
</dbReference>
<evidence type="ECO:0008006" key="5">
    <source>
        <dbReference type="Google" id="ProtNLM"/>
    </source>
</evidence>
<feature type="compositionally biased region" description="Basic and acidic residues" evidence="1">
    <location>
        <begin position="879"/>
        <end position="895"/>
    </location>
</feature>
<evidence type="ECO:0000313" key="4">
    <source>
        <dbReference type="Proteomes" id="UP000243250"/>
    </source>
</evidence>
<dbReference type="Proteomes" id="UP000243250">
    <property type="component" value="Unassembled WGS sequence"/>
</dbReference>
<feature type="region of interest" description="Disordered" evidence="1">
    <location>
        <begin position="6"/>
        <end position="46"/>
    </location>
</feature>
<keyword evidence="2" id="KW-0812">Transmembrane</keyword>
<feature type="compositionally biased region" description="Polar residues" evidence="1">
    <location>
        <begin position="35"/>
        <end position="45"/>
    </location>
</feature>
<keyword evidence="2" id="KW-0472">Membrane</keyword>
<keyword evidence="2" id="KW-1133">Transmembrane helix</keyword>
<accession>A0A1I6IFR7</accession>
<protein>
    <recommendedName>
        <fullName evidence="5">Pentapeptide repeat-containing protein</fullName>
    </recommendedName>
</protein>
<sequence>MFLAAVNGSLSKQSPPDFDGGPSDETDLPICETAPPNSEATNGDSVSRRRKQFIGAQFGDINLTYESLDATNRYPIDIRGCQAGIVDLSNALVNHDIKADVALVDELVLKHATLSGGLTLEAVRVGSDLNLQSALINRDIELREAEIGGDANFGNVKIDGEINLWSATVRGALRLGNAEIADNVVCDEGTVGEGVRILSSNVGGDVRLGTDVGAEVSLVETTIEGYVSLLGASIELDISIARSSIGGSVNLAGTDSGAEVRLSKVDIEEDVIAMNADFGGPTSIKEVSVAGDLAIIRTRINGPFTVSGSTHASDCSFAPVTVGGPCSFIDTVFKEDLAIDSVRFTGGRGIRGPIDLSHSTVQGELTLDLRESTYPTGTTVLLRGASVTAGRFAQSISETSGVSSTERTVYDLRDATLGKVNVKEPQPGAKTFEYVRFVETEFDGFQFSKNRQSFHNVGWDLVGLRDQGERSIGRAATILGRSPSLGESTVPEGTAVVVARSVLSDLLEQDASLEKFCEEMRHSNDMSGAVELVSDFVSAHLEDTGGRPTTNNSPTDWIDDPLSNAVRTIQQWTCDVSVETGAAVKSSRPVDGESALYLSNSDWSQIRLVLELWSDPQTTPNGWPALGRCAQLHRERLADAIEESDHICFEKESVIRRIVSALLTHRTNESWKSESTDILEQLADAPSVRIEKNALEDVQQPIRRLWFSLCDDPSDRPSSVSFANSRKRSAGLANALEYQLNTGRDDYPPGEAARIIFEQLTVAVADAILDNASSTPLEERRLDLNTLEATFAKAKKGAIGEGENAAAASFFIREMKYARLQHWQRVLASAADLRIAWGGKTNNSSDGSPKRSVPKAPNGGETTTKHEEHSQEFVDADVSDPRVNKRDAKRNDGASERGQNGKIPEAATGPRPPQKNKSIDAEANPLSGLDTGVSQKWTLKRQYAESRWPEVGKHSYRLCRNLYAWLSNVFLWLVTGYGEKPQRVVGVSLFIVSLWTAAYYVYDTVVLPPGVGFDNGPYGAGFAGYVILSMESFVTLVLNGPAGLTPGLHLLAQMEGFLGVFLVGVFVFTLTRSVQR</sequence>
<proteinExistence type="predicted"/>
<name>A0A1I6IFR7_9EURY</name>
<organism evidence="3 4">
    <name type="scientific">Halogeometricum limi</name>
    <dbReference type="NCBI Taxonomy" id="555875"/>
    <lineage>
        <taxon>Archaea</taxon>
        <taxon>Methanobacteriati</taxon>
        <taxon>Methanobacteriota</taxon>
        <taxon>Stenosarchaea group</taxon>
        <taxon>Halobacteria</taxon>
        <taxon>Halobacteriales</taxon>
        <taxon>Haloferacaceae</taxon>
        <taxon>Halogeometricum</taxon>
    </lineage>
</organism>
<dbReference type="STRING" id="555875.SAMN04488124_3214"/>
<reference evidence="4" key="1">
    <citation type="submission" date="2016-10" db="EMBL/GenBank/DDBJ databases">
        <authorList>
            <person name="Varghese N."/>
            <person name="Submissions S."/>
        </authorList>
    </citation>
    <scope>NUCLEOTIDE SEQUENCE [LARGE SCALE GENOMIC DNA]</scope>
    <source>
        <strain evidence="4">CGMCC 1.8711</strain>
    </source>
</reference>
<dbReference type="AlphaFoldDB" id="A0A1I6IFR7"/>
<evidence type="ECO:0000256" key="1">
    <source>
        <dbReference type="SAM" id="MobiDB-lite"/>
    </source>
</evidence>
<feature type="transmembrane region" description="Helical" evidence="2">
    <location>
        <begin position="1056"/>
        <end position="1074"/>
    </location>
</feature>
<gene>
    <name evidence="3" type="ORF">SAMN04488124_3214</name>
</gene>
<evidence type="ECO:0000313" key="3">
    <source>
        <dbReference type="EMBL" id="SFR65615.1"/>
    </source>
</evidence>
<feature type="transmembrane region" description="Helical" evidence="2">
    <location>
        <begin position="985"/>
        <end position="1002"/>
    </location>
</feature>
<evidence type="ECO:0000256" key="2">
    <source>
        <dbReference type="SAM" id="Phobius"/>
    </source>
</evidence>
<feature type="compositionally biased region" description="Basic and acidic residues" evidence="1">
    <location>
        <begin position="863"/>
        <end position="872"/>
    </location>
</feature>
<feature type="region of interest" description="Disordered" evidence="1">
    <location>
        <begin position="839"/>
        <end position="928"/>
    </location>
</feature>
<feature type="transmembrane region" description="Helical" evidence="2">
    <location>
        <begin position="962"/>
        <end position="978"/>
    </location>
</feature>